<dbReference type="GO" id="GO:0030170">
    <property type="term" value="F:pyridoxal phosphate binding"/>
    <property type="evidence" value="ECO:0007669"/>
    <property type="project" value="InterPro"/>
</dbReference>
<evidence type="ECO:0000256" key="3">
    <source>
        <dbReference type="RuleBase" id="RU362118"/>
    </source>
</evidence>
<dbReference type="Gene3D" id="3.90.1150.10">
    <property type="entry name" value="Aspartate Aminotransferase, domain 1"/>
    <property type="match status" value="1"/>
</dbReference>
<dbReference type="InterPro" id="IPR015424">
    <property type="entry name" value="PyrdxlP-dep_Trfase"/>
</dbReference>
<dbReference type="Pfam" id="PF01053">
    <property type="entry name" value="Cys_Met_Meta_PP"/>
    <property type="match status" value="1"/>
</dbReference>
<dbReference type="PANTHER" id="PTHR42699">
    <property type="match status" value="1"/>
</dbReference>
<comment type="cofactor">
    <cofactor evidence="1 3">
        <name>pyridoxal 5'-phosphate</name>
        <dbReference type="ChEBI" id="CHEBI:597326"/>
    </cofactor>
</comment>
<comment type="caution">
    <text evidence="4">The sequence shown here is derived from an EMBL/GenBank/DDBJ whole genome shotgun (WGS) entry which is preliminary data.</text>
</comment>
<sequence>MPDTEHMPIGSDVLGIPIPFLPHAISVSLPTWDDNLGYVEGDQRVVDAMATGYPRFVVHRDIQALAGICEIKFGQPGEKCFLFPSAYTAEAFRQFMTNRSPDSTSPISVRLVKYVIRAKGKDPLEIHVALFQADVFSHGKQFWQHTGLGISSRFTSIALDLLAQNGEYTQTHKLQHGPKSEDSDKPCGCKGDAMLAKATLCQRIAGMVIDGWTPTPEIQGKDVSENDVFLFPTGMAAIWTSYQLLLAVRPQHMSVCFGFPYTDTLKILQKWGPGCRFFAGGNDADIDQLESILQSNSISVLYTESPSNPLLRSVNLPRLRKLADQHDFLIVVDETIGTFANVQVLPYADIVTTSLSKFFSGKANVTGGSLVLNPRSKHYPTLKPQLEGMYEDNYWWEDVLVMEYNSRDFISRMHTINQNAEFLADFLHAHSSKPNTVLKQIFYPKWETRAYYDICRRTSSGFSGLISLTFRTMDASRAFFDNLDCAKGPSLGTNFTLACPYTILAHYRELAWAEVYGVETGLVRISVGLEDKEDLLERVRVALDAADATGH</sequence>
<evidence type="ECO:0008006" key="6">
    <source>
        <dbReference type="Google" id="ProtNLM"/>
    </source>
</evidence>
<dbReference type="FunFam" id="3.90.1150.10:FF:000063">
    <property type="entry name" value="Probable cystathionine gamma-synthase"/>
    <property type="match status" value="1"/>
</dbReference>
<dbReference type="AlphaFoldDB" id="A0A8H3I1C2"/>
<evidence type="ECO:0000313" key="4">
    <source>
        <dbReference type="EMBL" id="CAE7155603.1"/>
    </source>
</evidence>
<gene>
    <name evidence="4" type="ORF">RDB_LOCUS93584</name>
</gene>
<organism evidence="4 5">
    <name type="scientific">Rhizoctonia solani</name>
    <dbReference type="NCBI Taxonomy" id="456999"/>
    <lineage>
        <taxon>Eukaryota</taxon>
        <taxon>Fungi</taxon>
        <taxon>Dikarya</taxon>
        <taxon>Basidiomycota</taxon>
        <taxon>Agaricomycotina</taxon>
        <taxon>Agaricomycetes</taxon>
        <taxon>Cantharellales</taxon>
        <taxon>Ceratobasidiaceae</taxon>
        <taxon>Rhizoctonia</taxon>
    </lineage>
</organism>
<comment type="similarity">
    <text evidence="3">Belongs to the trans-sulfuration enzymes family.</text>
</comment>
<dbReference type="InterPro" id="IPR015422">
    <property type="entry name" value="PyrdxlP-dep_Trfase_small"/>
</dbReference>
<proteinExistence type="inferred from homology"/>
<dbReference type="Proteomes" id="UP000663827">
    <property type="component" value="Unassembled WGS sequence"/>
</dbReference>
<dbReference type="InterPro" id="IPR000277">
    <property type="entry name" value="Cys/Met-Metab_PyrdxlP-dep_enz"/>
</dbReference>
<dbReference type="InterPro" id="IPR051750">
    <property type="entry name" value="Trans-sulfuration_enzymes"/>
</dbReference>
<dbReference type="PANTHER" id="PTHR42699:SF1">
    <property type="entry name" value="CYSTATHIONINE GAMMA-SYNTHASE-RELATED"/>
    <property type="match status" value="1"/>
</dbReference>
<evidence type="ECO:0000313" key="5">
    <source>
        <dbReference type="Proteomes" id="UP000663827"/>
    </source>
</evidence>
<keyword evidence="2 3" id="KW-0663">Pyridoxal phosphate</keyword>
<dbReference type="GO" id="GO:0019346">
    <property type="term" value="P:transsulfuration"/>
    <property type="evidence" value="ECO:0007669"/>
    <property type="project" value="InterPro"/>
</dbReference>
<evidence type="ECO:0000256" key="1">
    <source>
        <dbReference type="ARBA" id="ARBA00001933"/>
    </source>
</evidence>
<dbReference type="GO" id="GO:0003962">
    <property type="term" value="F:cystathionine gamma-synthase activity"/>
    <property type="evidence" value="ECO:0007669"/>
    <property type="project" value="TreeGrafter"/>
</dbReference>
<reference evidence="4" key="1">
    <citation type="submission" date="2021-01" db="EMBL/GenBank/DDBJ databases">
        <authorList>
            <person name="Kaushik A."/>
        </authorList>
    </citation>
    <scope>NUCLEOTIDE SEQUENCE</scope>
    <source>
        <strain evidence="4">AG5</strain>
    </source>
</reference>
<dbReference type="EMBL" id="CAJNJQ010001939">
    <property type="protein sequence ID" value="CAE7155603.1"/>
    <property type="molecule type" value="Genomic_DNA"/>
</dbReference>
<dbReference type="InterPro" id="IPR015421">
    <property type="entry name" value="PyrdxlP-dep_Trfase_major"/>
</dbReference>
<accession>A0A8H3I1C2</accession>
<name>A0A8H3I1C2_9AGAM</name>
<protein>
    <recommendedName>
        <fullName evidence="6">Cystathionine gamma-synthase</fullName>
    </recommendedName>
</protein>
<dbReference type="SUPFAM" id="SSF53383">
    <property type="entry name" value="PLP-dependent transferases"/>
    <property type="match status" value="1"/>
</dbReference>
<evidence type="ECO:0000256" key="2">
    <source>
        <dbReference type="ARBA" id="ARBA00022898"/>
    </source>
</evidence>
<dbReference type="Gene3D" id="3.40.640.10">
    <property type="entry name" value="Type I PLP-dependent aspartate aminotransferase-like (Major domain)"/>
    <property type="match status" value="1"/>
</dbReference>